<feature type="region of interest" description="Disordered" evidence="1">
    <location>
        <begin position="1"/>
        <end position="22"/>
    </location>
</feature>
<dbReference type="EMBL" id="ASVY01000002">
    <property type="protein sequence ID" value="EOT61277.1"/>
    <property type="molecule type" value="Genomic_DNA"/>
</dbReference>
<evidence type="ECO:0000313" key="5">
    <source>
        <dbReference type="Proteomes" id="UP000014197"/>
    </source>
</evidence>
<dbReference type="AlphaFoldDB" id="R2QDN0"/>
<gene>
    <name evidence="3" type="ORF">I583_00255</name>
    <name evidence="2" type="ORF">UAW_02571</name>
</gene>
<protein>
    <submittedName>
        <fullName evidence="2">Uncharacterized protein</fullName>
    </submittedName>
</protein>
<evidence type="ECO:0000313" key="3">
    <source>
        <dbReference type="EMBL" id="EOT61277.1"/>
    </source>
</evidence>
<evidence type="ECO:0000313" key="4">
    <source>
        <dbReference type="Proteomes" id="UP000013858"/>
    </source>
</evidence>
<name>R2QDN0_9ENTE</name>
<dbReference type="PATRIC" id="fig|1158608.3.peg.2510"/>
<dbReference type="Proteomes" id="UP000013858">
    <property type="component" value="Unassembled WGS sequence"/>
</dbReference>
<dbReference type="OrthoDB" id="9947672at2"/>
<dbReference type="RefSeq" id="WP_010762734.1">
    <property type="nucleotide sequence ID" value="NZ_KB946316.1"/>
</dbReference>
<reference evidence="3 5" key="2">
    <citation type="submission" date="2013-03" db="EMBL/GenBank/DDBJ databases">
        <title>The Genome Sequence of Enterococcus haemoperoxidus BAA-382 (PacBio/Illumina hybrid assembly).</title>
        <authorList>
            <consortium name="The Broad Institute Genomics Platform"/>
            <consortium name="The Broad Institute Genome Sequencing Center for Infectious Disease"/>
            <person name="Earl A."/>
            <person name="Russ C."/>
            <person name="Gilmore M."/>
            <person name="Surin D."/>
            <person name="Walker B."/>
            <person name="Young S."/>
            <person name="Zeng Q."/>
            <person name="Gargeya S."/>
            <person name="Fitzgerald M."/>
            <person name="Haas B."/>
            <person name="Abouelleil A."/>
            <person name="Allen A.W."/>
            <person name="Alvarado L."/>
            <person name="Arachchi H.M."/>
            <person name="Berlin A.M."/>
            <person name="Chapman S.B."/>
            <person name="Gainer-Dewar J."/>
            <person name="Goldberg J."/>
            <person name="Griggs A."/>
            <person name="Gujja S."/>
            <person name="Hansen M."/>
            <person name="Howarth C."/>
            <person name="Imamovic A."/>
            <person name="Ireland A."/>
            <person name="Larimer J."/>
            <person name="McCowan C."/>
            <person name="Murphy C."/>
            <person name="Pearson M."/>
            <person name="Poon T.W."/>
            <person name="Priest M."/>
            <person name="Roberts A."/>
            <person name="Saif S."/>
            <person name="Shea T."/>
            <person name="Sisk P."/>
            <person name="Sykes S."/>
            <person name="Wortman J."/>
            <person name="Nusbaum C."/>
            <person name="Birren B."/>
        </authorList>
    </citation>
    <scope>NUCLEOTIDE SEQUENCE [LARGE SCALE GENOMIC DNA]</scope>
    <source>
        <strain evidence="3 5">ATCC BAA-382</strain>
    </source>
</reference>
<organism evidence="2 4">
    <name type="scientific">Enterococcus haemoperoxidus ATCC BAA-382</name>
    <dbReference type="NCBI Taxonomy" id="1158608"/>
    <lineage>
        <taxon>Bacteria</taxon>
        <taxon>Bacillati</taxon>
        <taxon>Bacillota</taxon>
        <taxon>Bacilli</taxon>
        <taxon>Lactobacillales</taxon>
        <taxon>Enterococcaceae</taxon>
        <taxon>Enterococcus</taxon>
    </lineage>
</organism>
<keyword evidence="5" id="KW-1185">Reference proteome</keyword>
<sequence length="69" mass="7983">MNNDYNSPAPTPEPANKNATPVQIQKENNDLVFLDKSNDLEVIFPKKHQLLIRKRKKKKKENYKCSGSK</sequence>
<accession>R2QDN0</accession>
<dbReference type="EMBL" id="AJAR01000025">
    <property type="protein sequence ID" value="EOH93323.1"/>
    <property type="molecule type" value="Genomic_DNA"/>
</dbReference>
<evidence type="ECO:0000256" key="1">
    <source>
        <dbReference type="SAM" id="MobiDB-lite"/>
    </source>
</evidence>
<comment type="caution">
    <text evidence="2">The sequence shown here is derived from an EMBL/GenBank/DDBJ whole genome shotgun (WGS) entry which is preliminary data.</text>
</comment>
<evidence type="ECO:0000313" key="2">
    <source>
        <dbReference type="EMBL" id="EOH93323.1"/>
    </source>
</evidence>
<reference evidence="2 4" key="1">
    <citation type="submission" date="2013-02" db="EMBL/GenBank/DDBJ databases">
        <title>The Genome Sequence of Enterococcus haemoperoxidus BAA-382.</title>
        <authorList>
            <consortium name="The Broad Institute Genome Sequencing Platform"/>
            <consortium name="The Broad Institute Genome Sequencing Center for Infectious Disease"/>
            <person name="Earl A.M."/>
            <person name="Gilmore M.S."/>
            <person name="Lebreton F."/>
            <person name="Walker B."/>
            <person name="Young S.K."/>
            <person name="Zeng Q."/>
            <person name="Gargeya S."/>
            <person name="Fitzgerald M."/>
            <person name="Haas B."/>
            <person name="Abouelleil A."/>
            <person name="Alvarado L."/>
            <person name="Arachchi H.M."/>
            <person name="Berlin A.M."/>
            <person name="Chapman S.B."/>
            <person name="Dewar J."/>
            <person name="Goldberg J."/>
            <person name="Griggs A."/>
            <person name="Gujja S."/>
            <person name="Hansen M."/>
            <person name="Howarth C."/>
            <person name="Imamovic A."/>
            <person name="Larimer J."/>
            <person name="McCowan C."/>
            <person name="Murphy C."/>
            <person name="Neiman D."/>
            <person name="Pearson M."/>
            <person name="Priest M."/>
            <person name="Roberts A."/>
            <person name="Saif S."/>
            <person name="Shea T."/>
            <person name="Sisk P."/>
            <person name="Sykes S."/>
            <person name="Wortman J."/>
            <person name="Nusbaum C."/>
            <person name="Birren B."/>
        </authorList>
    </citation>
    <scope>NUCLEOTIDE SEQUENCE [LARGE SCALE GENOMIC DNA]</scope>
    <source>
        <strain evidence="2 4">ATCC BAA-382</strain>
    </source>
</reference>
<proteinExistence type="predicted"/>
<dbReference type="Proteomes" id="UP000014197">
    <property type="component" value="Unassembled WGS sequence"/>
</dbReference>
<dbReference type="STRING" id="155618.RV06_GL002801"/>